<dbReference type="CDD" id="cd18007">
    <property type="entry name" value="DEXHc_ATRX-like"/>
    <property type="match status" value="1"/>
</dbReference>
<dbReference type="InterPro" id="IPR001650">
    <property type="entry name" value="Helicase_C-like"/>
</dbReference>
<feature type="compositionally biased region" description="Low complexity" evidence="10">
    <location>
        <begin position="31"/>
        <end position="45"/>
    </location>
</feature>
<evidence type="ECO:0000256" key="1">
    <source>
        <dbReference type="ARBA" id="ARBA00004123"/>
    </source>
</evidence>
<dbReference type="InterPro" id="IPR000330">
    <property type="entry name" value="SNF2_N"/>
</dbReference>
<keyword evidence="8" id="KW-0539">Nucleus</keyword>
<comment type="caution">
    <text evidence="13">The sequence shown here is derived from an EMBL/GenBank/DDBJ whole genome shotgun (WGS) entry which is preliminary data.</text>
</comment>
<dbReference type="GO" id="GO:0005634">
    <property type="term" value="C:nucleus"/>
    <property type="evidence" value="ECO:0007669"/>
    <property type="project" value="UniProtKB-SubCell"/>
</dbReference>
<dbReference type="Pfam" id="PF00271">
    <property type="entry name" value="Helicase_C"/>
    <property type="match status" value="1"/>
</dbReference>
<evidence type="ECO:0000256" key="10">
    <source>
        <dbReference type="SAM" id="MobiDB-lite"/>
    </source>
</evidence>
<feature type="region of interest" description="Disordered" evidence="10">
    <location>
        <begin position="203"/>
        <end position="312"/>
    </location>
</feature>
<keyword evidence="5" id="KW-0347">Helicase</keyword>
<dbReference type="PANTHER" id="PTHR45797">
    <property type="entry name" value="RAD54-LIKE"/>
    <property type="match status" value="1"/>
</dbReference>
<feature type="compositionally biased region" description="Acidic residues" evidence="10">
    <location>
        <begin position="284"/>
        <end position="298"/>
    </location>
</feature>
<keyword evidence="9" id="KW-0175">Coiled coil</keyword>
<dbReference type="SMART" id="SM00487">
    <property type="entry name" value="DEXDc"/>
    <property type="match status" value="1"/>
</dbReference>
<dbReference type="AlphaFoldDB" id="A0ABD1D706"/>
<dbReference type="Pfam" id="PF00176">
    <property type="entry name" value="SNF2-rel_dom"/>
    <property type="match status" value="1"/>
</dbReference>
<protein>
    <recommendedName>
        <fullName evidence="15">Transcriptional regulator ATRX</fullName>
    </recommendedName>
</protein>
<gene>
    <name evidence="13" type="ORF">pipiens_011270</name>
</gene>
<evidence type="ECO:0000256" key="8">
    <source>
        <dbReference type="ARBA" id="ARBA00023242"/>
    </source>
</evidence>
<dbReference type="InterPro" id="IPR044574">
    <property type="entry name" value="ARIP4-like"/>
</dbReference>
<feature type="domain" description="Helicase ATP-binding" evidence="11">
    <location>
        <begin position="710"/>
        <end position="907"/>
    </location>
</feature>
<feature type="compositionally biased region" description="Polar residues" evidence="10">
    <location>
        <begin position="238"/>
        <end position="256"/>
    </location>
</feature>
<dbReference type="GO" id="GO:0016787">
    <property type="term" value="F:hydrolase activity"/>
    <property type="evidence" value="ECO:0007669"/>
    <property type="project" value="UniProtKB-KW"/>
</dbReference>
<evidence type="ECO:0000259" key="11">
    <source>
        <dbReference type="PROSITE" id="PS51192"/>
    </source>
</evidence>
<feature type="compositionally biased region" description="Basic residues" evidence="10">
    <location>
        <begin position="206"/>
        <end position="216"/>
    </location>
</feature>
<evidence type="ECO:0000256" key="2">
    <source>
        <dbReference type="ARBA" id="ARBA00007025"/>
    </source>
</evidence>
<comment type="subcellular location">
    <subcellularLocation>
        <location evidence="1">Nucleus</location>
    </subcellularLocation>
</comment>
<dbReference type="EMBL" id="JBEHCU010007158">
    <property type="protein sequence ID" value="KAL1395413.1"/>
    <property type="molecule type" value="Genomic_DNA"/>
</dbReference>
<dbReference type="SUPFAM" id="SSF52540">
    <property type="entry name" value="P-loop containing nucleoside triphosphate hydrolases"/>
    <property type="match status" value="2"/>
</dbReference>
<feature type="compositionally biased region" description="Basic and acidic residues" evidence="10">
    <location>
        <begin position="66"/>
        <end position="75"/>
    </location>
</feature>
<dbReference type="Gene3D" id="3.40.50.300">
    <property type="entry name" value="P-loop containing nucleotide triphosphate hydrolases"/>
    <property type="match status" value="1"/>
</dbReference>
<feature type="region of interest" description="Disordered" evidence="10">
    <location>
        <begin position="376"/>
        <end position="410"/>
    </location>
</feature>
<dbReference type="PROSITE" id="PS51192">
    <property type="entry name" value="HELICASE_ATP_BIND_1"/>
    <property type="match status" value="1"/>
</dbReference>
<feature type="compositionally biased region" description="Basic residues" evidence="10">
    <location>
        <begin position="46"/>
        <end position="55"/>
    </location>
</feature>
<evidence type="ECO:0000313" key="14">
    <source>
        <dbReference type="Proteomes" id="UP001562425"/>
    </source>
</evidence>
<evidence type="ECO:0000313" key="13">
    <source>
        <dbReference type="EMBL" id="KAL1395413.1"/>
    </source>
</evidence>
<dbReference type="InterPro" id="IPR038718">
    <property type="entry name" value="SNF2-like_sf"/>
</dbReference>
<dbReference type="GO" id="GO:0003677">
    <property type="term" value="F:DNA binding"/>
    <property type="evidence" value="ECO:0007669"/>
    <property type="project" value="UniProtKB-KW"/>
</dbReference>
<dbReference type="CDD" id="cd18793">
    <property type="entry name" value="SF2_C_SNF"/>
    <property type="match status" value="1"/>
</dbReference>
<organism evidence="13 14">
    <name type="scientific">Culex pipiens pipiens</name>
    <name type="common">Northern house mosquito</name>
    <dbReference type="NCBI Taxonomy" id="38569"/>
    <lineage>
        <taxon>Eukaryota</taxon>
        <taxon>Metazoa</taxon>
        <taxon>Ecdysozoa</taxon>
        <taxon>Arthropoda</taxon>
        <taxon>Hexapoda</taxon>
        <taxon>Insecta</taxon>
        <taxon>Pterygota</taxon>
        <taxon>Neoptera</taxon>
        <taxon>Endopterygota</taxon>
        <taxon>Diptera</taxon>
        <taxon>Nematocera</taxon>
        <taxon>Culicoidea</taxon>
        <taxon>Culicidae</taxon>
        <taxon>Culicinae</taxon>
        <taxon>Culicini</taxon>
        <taxon>Culex</taxon>
        <taxon>Culex</taxon>
    </lineage>
</organism>
<dbReference type="InterPro" id="IPR049730">
    <property type="entry name" value="SNF2/RAD54-like_C"/>
</dbReference>
<dbReference type="InterPro" id="IPR014001">
    <property type="entry name" value="Helicase_ATP-bd"/>
</dbReference>
<evidence type="ECO:0000259" key="12">
    <source>
        <dbReference type="PROSITE" id="PS51194"/>
    </source>
</evidence>
<dbReference type="PROSITE" id="PS51194">
    <property type="entry name" value="HELICASE_CTER"/>
    <property type="match status" value="1"/>
</dbReference>
<dbReference type="Proteomes" id="UP001562425">
    <property type="component" value="Unassembled WGS sequence"/>
</dbReference>
<feature type="compositionally biased region" description="Polar residues" evidence="10">
    <location>
        <begin position="266"/>
        <end position="276"/>
    </location>
</feature>
<keyword evidence="6" id="KW-0067">ATP-binding</keyword>
<feature type="compositionally biased region" description="Low complexity" evidence="10">
    <location>
        <begin position="9"/>
        <end position="19"/>
    </location>
</feature>
<keyword evidence="7" id="KW-0238">DNA-binding</keyword>
<keyword evidence="14" id="KW-1185">Reference proteome</keyword>
<evidence type="ECO:0000256" key="3">
    <source>
        <dbReference type="ARBA" id="ARBA00022741"/>
    </source>
</evidence>
<keyword evidence="4" id="KW-0378">Hydrolase</keyword>
<evidence type="ECO:0008006" key="15">
    <source>
        <dbReference type="Google" id="ProtNLM"/>
    </source>
</evidence>
<evidence type="ECO:0000256" key="7">
    <source>
        <dbReference type="ARBA" id="ARBA00023125"/>
    </source>
</evidence>
<feature type="region of interest" description="Disordered" evidence="10">
    <location>
        <begin position="1"/>
        <end position="125"/>
    </location>
</feature>
<dbReference type="SMART" id="SM00490">
    <property type="entry name" value="HELICc"/>
    <property type="match status" value="1"/>
</dbReference>
<feature type="region of interest" description="Disordered" evidence="10">
    <location>
        <begin position="462"/>
        <end position="482"/>
    </location>
</feature>
<name>A0ABD1D706_CULPP</name>
<comment type="similarity">
    <text evidence="2">Belongs to the SNF2/RAD54 helicase family.</text>
</comment>
<sequence>MAYSDTDESSVGISSRSGSWQIDSGSSDYEGGVAPAAPKVPAVVGGRRRNPRRRAAKEAGSFRAPSELRSDDSLKVGKKKKKKGVAPVPKVILPAGERKRNTRKKPQVAAIERSSEVSGVEEEEEGEDSLAQMRAMLRLPTVLIQVRKYGMDIVDICDQMENLLLDEGNNDEMSRLKQKLNKLSEKCYQKVRAEFDCENFKEPKPRLSRRDKHKPKPVIESDDDSPIRPRRLARSDSVDYTSPDRTGDSTQQQPDNSHQRDESAKDSGNPSSGQDESPSKNDTDVEPEAPSVDEPEDMEPIRDCPPENSYETGIMDITDGDPDCNLFFDTELMAEVCPPPTDSMINETPSINDDIFRGLQNDHDAYTTPISREIVPPAEPARPASPKKRVTQECNTTDTPTTSIGSRSSVDSLRRRVLPATETPVVQQSLERYFTKKPVEPVEQPPVDDEVLFVSATAGRRQKASDVQIKSEPEPKPDVFVTPEYVPKPVTVVTIQNQPKYVAAPTGQYEPEPVVPEYVPEPVVVATSRAQYRPKSVAIPTPEYEPEPGPSKAPAKQWMVQKLEAKGPKFITNSDPNPNREPTVEELQYIVPHQPKFSVPPAPTGENPDLELMKNEIDCRTRIPDLSWIAQKAIREEGQRAKRVERNNEKLQQQLQHYQTTMPENQLILDYDTDSKTFIRVHPELVKTMKPHQREGVKFMYDCCYGGVSDVKNSNGSGCILAHCMGLGKTLQVIALMNTVVCYPKMKTKRIIVICPKSTVMNWAQEIQHWLGDIQSGVKLKVFYLPDSSNIIKKLEVLRGFHSISGRMASVLLIGYEAFRSLVFYDASNRKGEKHSEGVRTEVRRVLINPGADLVILDEGHIIKNRKSQTNLSVAEIATKRRIILTGTPIQNNLNEYYCMVNFVKPAYLGSEKEFNEHYATPIKQGQHADSAVADVKYMKYRSYVLHKNLVNFVQRKEFDVLRGFLPEKYEYVLYVPLTPVQEDLYEQYLKRNPLRQETGGAHLLEDYTFMRKIWTHPIVLERAWETAMKKKYGVQERRRATRRAHGFDSSSDDDDDDDKDRTRAITNIWWKQIISADDLESLFPSNKMILLFEILRLCQERGEKCLIFSGYVMVLNMVEHFMKMIDEQGTNPKAALYGFNKFRGPWRPGMDFYRIDGGTSKSTRHEMITKFNDPKNLVTRVFLISTKAGGQGINLVGANRVIILDTSWNPAVDQQGIFRIYRLGQQKPCYIYRLLAMVSKRGKIFNMFNLY</sequence>
<proteinExistence type="inferred from homology"/>
<dbReference type="GO" id="GO:0004386">
    <property type="term" value="F:helicase activity"/>
    <property type="evidence" value="ECO:0007669"/>
    <property type="project" value="UniProtKB-KW"/>
</dbReference>
<dbReference type="GO" id="GO:0005524">
    <property type="term" value="F:ATP binding"/>
    <property type="evidence" value="ECO:0007669"/>
    <property type="project" value="UniProtKB-KW"/>
</dbReference>
<dbReference type="PANTHER" id="PTHR45797:SF3">
    <property type="entry name" value="TRANSCRIPTIONAL REGULATOR ATRX HOMOLOG"/>
    <property type="match status" value="1"/>
</dbReference>
<reference evidence="13 14" key="1">
    <citation type="submission" date="2024-05" db="EMBL/GenBank/DDBJ databases">
        <title>Culex pipiens pipiens assembly and annotation.</title>
        <authorList>
            <person name="Alout H."/>
            <person name="Durand T."/>
        </authorList>
    </citation>
    <scope>NUCLEOTIDE SEQUENCE [LARGE SCALE GENOMIC DNA]</scope>
    <source>
        <strain evidence="13">HA-2024</strain>
        <tissue evidence="13">Whole body</tissue>
    </source>
</reference>
<dbReference type="InterPro" id="IPR027417">
    <property type="entry name" value="P-loop_NTPase"/>
</dbReference>
<feature type="domain" description="Helicase C-terminal" evidence="12">
    <location>
        <begin position="1091"/>
        <end position="1252"/>
    </location>
</feature>
<keyword evidence="3" id="KW-0547">Nucleotide-binding</keyword>
<evidence type="ECO:0000256" key="9">
    <source>
        <dbReference type="SAM" id="Coils"/>
    </source>
</evidence>
<feature type="compositionally biased region" description="Polar residues" evidence="10">
    <location>
        <begin position="392"/>
        <end position="405"/>
    </location>
</feature>
<evidence type="ECO:0000256" key="4">
    <source>
        <dbReference type="ARBA" id="ARBA00022801"/>
    </source>
</evidence>
<feature type="coiled-coil region" evidence="9">
    <location>
        <begin position="634"/>
        <end position="661"/>
    </location>
</feature>
<evidence type="ECO:0000256" key="6">
    <source>
        <dbReference type="ARBA" id="ARBA00022840"/>
    </source>
</evidence>
<accession>A0ABD1D706</accession>
<dbReference type="Gene3D" id="3.40.50.10810">
    <property type="entry name" value="Tandem AAA-ATPase domain"/>
    <property type="match status" value="1"/>
</dbReference>
<evidence type="ECO:0000256" key="5">
    <source>
        <dbReference type="ARBA" id="ARBA00022806"/>
    </source>
</evidence>